<dbReference type="GO" id="GO:0062129">
    <property type="term" value="C:chitin-based extracellular matrix"/>
    <property type="evidence" value="ECO:0007669"/>
    <property type="project" value="TreeGrafter"/>
</dbReference>
<dbReference type="InterPro" id="IPR000618">
    <property type="entry name" value="Insect_cuticle"/>
</dbReference>
<feature type="region of interest" description="Disordered" evidence="4">
    <location>
        <begin position="148"/>
        <end position="169"/>
    </location>
</feature>
<keyword evidence="2 5" id="KW-0732">Signal</keyword>
<dbReference type="PANTHER" id="PTHR10380:SF173">
    <property type="entry name" value="CUTICULAR PROTEIN 47EF, ISOFORM C-RELATED"/>
    <property type="match status" value="1"/>
</dbReference>
<evidence type="ECO:0000256" key="2">
    <source>
        <dbReference type="ARBA" id="ARBA00022729"/>
    </source>
</evidence>
<organism evidence="6 7">
    <name type="scientific">Vanessa tameamea</name>
    <name type="common">Kamehameha butterfly</name>
    <dbReference type="NCBI Taxonomy" id="334116"/>
    <lineage>
        <taxon>Eukaryota</taxon>
        <taxon>Metazoa</taxon>
        <taxon>Ecdysozoa</taxon>
        <taxon>Arthropoda</taxon>
        <taxon>Hexapoda</taxon>
        <taxon>Insecta</taxon>
        <taxon>Pterygota</taxon>
        <taxon>Neoptera</taxon>
        <taxon>Endopterygota</taxon>
        <taxon>Lepidoptera</taxon>
        <taxon>Glossata</taxon>
        <taxon>Ditrysia</taxon>
        <taxon>Papilionoidea</taxon>
        <taxon>Nymphalidae</taxon>
        <taxon>Nymphalinae</taxon>
        <taxon>Vanessa</taxon>
    </lineage>
</organism>
<name>A0A8B8I831_VANTA</name>
<evidence type="ECO:0000313" key="6">
    <source>
        <dbReference type="Proteomes" id="UP001652626"/>
    </source>
</evidence>
<dbReference type="PRINTS" id="PR00947">
    <property type="entry name" value="CUTICLE"/>
</dbReference>
<dbReference type="AlphaFoldDB" id="A0A8B8I831"/>
<dbReference type="GO" id="GO:0008010">
    <property type="term" value="F:structural constituent of chitin-based larval cuticle"/>
    <property type="evidence" value="ECO:0007669"/>
    <property type="project" value="TreeGrafter"/>
</dbReference>
<dbReference type="PROSITE" id="PS00233">
    <property type="entry name" value="CHIT_BIND_RR_1"/>
    <property type="match status" value="1"/>
</dbReference>
<gene>
    <name evidence="7" type="primary">LOC113398610</name>
</gene>
<feature type="chain" id="PRO_5046411639" evidence="5">
    <location>
        <begin position="16"/>
        <end position="169"/>
    </location>
</feature>
<dbReference type="InterPro" id="IPR031311">
    <property type="entry name" value="CHIT_BIND_RR_consensus"/>
</dbReference>
<evidence type="ECO:0000256" key="1">
    <source>
        <dbReference type="ARBA" id="ARBA00022460"/>
    </source>
</evidence>
<keyword evidence="1 3" id="KW-0193">Cuticle</keyword>
<reference evidence="7" key="1">
    <citation type="submission" date="2025-08" db="UniProtKB">
        <authorList>
            <consortium name="RefSeq"/>
        </authorList>
    </citation>
    <scope>IDENTIFICATION</scope>
    <source>
        <tissue evidence="7">Whole body</tissue>
    </source>
</reference>
<dbReference type="GeneID" id="113398610"/>
<accession>A0A8B8I831</accession>
<feature type="signal peptide" evidence="5">
    <location>
        <begin position="1"/>
        <end position="15"/>
    </location>
</feature>
<dbReference type="InterPro" id="IPR050468">
    <property type="entry name" value="Cuticle_Struct_Prot"/>
</dbReference>
<feature type="compositionally biased region" description="Polar residues" evidence="4">
    <location>
        <begin position="148"/>
        <end position="160"/>
    </location>
</feature>
<keyword evidence="6" id="KW-1185">Reference proteome</keyword>
<dbReference type="OrthoDB" id="6620560at2759"/>
<dbReference type="Proteomes" id="UP001652626">
    <property type="component" value="Chromosome 18"/>
</dbReference>
<proteinExistence type="predicted"/>
<evidence type="ECO:0000256" key="4">
    <source>
        <dbReference type="SAM" id="MobiDB-lite"/>
    </source>
</evidence>
<dbReference type="RefSeq" id="XP_026493229.2">
    <property type="nucleotide sequence ID" value="XM_026637444.2"/>
</dbReference>
<evidence type="ECO:0000256" key="3">
    <source>
        <dbReference type="PROSITE-ProRule" id="PRU00497"/>
    </source>
</evidence>
<dbReference type="Pfam" id="PF00379">
    <property type="entry name" value="Chitin_bind_4"/>
    <property type="match status" value="1"/>
</dbReference>
<evidence type="ECO:0000313" key="7">
    <source>
        <dbReference type="RefSeq" id="XP_026493229.2"/>
    </source>
</evidence>
<dbReference type="PROSITE" id="PS51155">
    <property type="entry name" value="CHIT_BIND_RR_2"/>
    <property type="match status" value="1"/>
</dbReference>
<dbReference type="PANTHER" id="PTHR10380">
    <property type="entry name" value="CUTICLE PROTEIN"/>
    <property type="match status" value="1"/>
</dbReference>
<evidence type="ECO:0000256" key="5">
    <source>
        <dbReference type="SAM" id="SignalP"/>
    </source>
</evidence>
<dbReference type="OMA" id="NDMNENG"/>
<protein>
    <submittedName>
        <fullName evidence="7">Pupal cuticle protein 20-like</fullName>
    </submittedName>
</protein>
<sequence length="169" mass="17744">MNYLIALTLVSAAAAARLENIYLPPNSGSSSGANAGLRTPFGSDSVSSASASSQAEILRYENEIDGQGWHYAYETSDGTKAEQDGRVLPGSVPEEGSLQVSGAFSYIGDDGQTYSVSYTADENGFHPTGDHLPTPPPIPEEILKSLQLTAGNDGQYSSHKSSYDADAGY</sequence>